<evidence type="ECO:0000313" key="2">
    <source>
        <dbReference type="EMBL" id="SHE77246.1"/>
    </source>
</evidence>
<gene>
    <name evidence="2" type="ORF">SAMN02745784_01777</name>
</gene>
<dbReference type="EMBL" id="FQTY01000006">
    <property type="protein sequence ID" value="SHE77246.1"/>
    <property type="molecule type" value="Genomic_DNA"/>
</dbReference>
<organism evidence="2 3">
    <name type="scientific">Tissierella praeacuta DSM 18095</name>
    <dbReference type="NCBI Taxonomy" id="1123404"/>
    <lineage>
        <taxon>Bacteria</taxon>
        <taxon>Bacillati</taxon>
        <taxon>Bacillota</taxon>
        <taxon>Tissierellia</taxon>
        <taxon>Tissierellales</taxon>
        <taxon>Tissierellaceae</taxon>
        <taxon>Tissierella</taxon>
    </lineage>
</organism>
<dbReference type="PANTHER" id="PTHR43155:SF2">
    <property type="entry name" value="CYCLIC DI-GMP PHOSPHODIESTERASE PA4108"/>
    <property type="match status" value="1"/>
</dbReference>
<dbReference type="PANTHER" id="PTHR43155">
    <property type="entry name" value="CYCLIC DI-GMP PHOSPHODIESTERASE PA4108-RELATED"/>
    <property type="match status" value="1"/>
</dbReference>
<evidence type="ECO:0000313" key="3">
    <source>
        <dbReference type="Proteomes" id="UP000184114"/>
    </source>
</evidence>
<dbReference type="InterPro" id="IPR003607">
    <property type="entry name" value="HD/PDEase_dom"/>
</dbReference>
<dbReference type="PROSITE" id="PS51832">
    <property type="entry name" value="HD_GYP"/>
    <property type="match status" value="1"/>
</dbReference>
<dbReference type="AlphaFoldDB" id="A0A1M4W7P7"/>
<name>A0A1M4W7P7_9FIRM</name>
<dbReference type="Proteomes" id="UP000184114">
    <property type="component" value="Unassembled WGS sequence"/>
</dbReference>
<dbReference type="Pfam" id="PF13487">
    <property type="entry name" value="HD_5"/>
    <property type="match status" value="1"/>
</dbReference>
<reference evidence="3" key="1">
    <citation type="submission" date="2016-11" db="EMBL/GenBank/DDBJ databases">
        <authorList>
            <person name="Varghese N."/>
            <person name="Submissions S."/>
        </authorList>
    </citation>
    <scope>NUCLEOTIDE SEQUENCE [LARGE SCALE GENOMIC DNA]</scope>
    <source>
        <strain evidence="3">DSM 18095</strain>
    </source>
</reference>
<keyword evidence="3" id="KW-1185">Reference proteome</keyword>
<dbReference type="CDD" id="cd00077">
    <property type="entry name" value="HDc"/>
    <property type="match status" value="1"/>
</dbReference>
<accession>A0A1M4W7P7</accession>
<dbReference type="Gene3D" id="1.10.3210.10">
    <property type="entry name" value="Hypothetical protein af1432"/>
    <property type="match status" value="1"/>
</dbReference>
<evidence type="ECO:0000259" key="1">
    <source>
        <dbReference type="PROSITE" id="PS51832"/>
    </source>
</evidence>
<feature type="domain" description="HD-GYP" evidence="1">
    <location>
        <begin position="107"/>
        <end position="303"/>
    </location>
</feature>
<dbReference type="InterPro" id="IPR037522">
    <property type="entry name" value="HD_GYP_dom"/>
</dbReference>
<sequence>MLGKLTNIDKLEIGMLLDKDVIDIKTGAVLIPENTTITKAFIDKLNIHGIHFVFIKEEKISDEIQNKKLTKGYSKIESTLDNVFNEIKEGKQLKSDKIISEMNTFVDEIASERDILTQMRLLQKKDDYTFDHSLGVSILAASLGKWMNYSKDKILDLSIAGLLHDIGKLKISDEIVKKPGKLTIEEYEEMKKHSLYGYQILLETNKFNNDILLGVLQHHEKINGTGYPNGIKGDAIHEYAKIIAVCDIYHAVTSNKVYRDKDSPLRAADYLRDESFSSLDPQITQLFLKNISTFYVGNKVLLSDGSIGKIVYIHPQDETKPIVQIDNRFIDFFQPQEVEILDIVI</sequence>
<dbReference type="STRING" id="1123404.SAMN02745784_01777"/>
<dbReference type="SUPFAM" id="SSF109604">
    <property type="entry name" value="HD-domain/PDEase-like"/>
    <property type="match status" value="1"/>
</dbReference>
<protein>
    <submittedName>
        <fullName evidence="2">HD-GYP domain, c-di-GMP phosphodiesterase class II (Or its inactivated variant)</fullName>
    </submittedName>
</protein>
<dbReference type="SMART" id="SM00471">
    <property type="entry name" value="HDc"/>
    <property type="match status" value="1"/>
</dbReference>
<proteinExistence type="predicted"/>